<dbReference type="OrthoDB" id="9801445at2"/>
<dbReference type="Proteomes" id="UP000306602">
    <property type="component" value="Unassembled WGS sequence"/>
</dbReference>
<keyword evidence="2" id="KW-0479">Metal-binding</keyword>
<dbReference type="Pfam" id="PF02633">
    <property type="entry name" value="Creatininase"/>
    <property type="match status" value="1"/>
</dbReference>
<dbReference type="PANTHER" id="PTHR35005:SF1">
    <property type="entry name" value="2-AMINO-5-FORMYLAMINO-6-RIBOSYLAMINOPYRIMIDIN-4(3H)-ONE 5'-MONOPHOSPHATE DEFORMYLASE"/>
    <property type="match status" value="1"/>
</dbReference>
<reference evidence="6 7" key="1">
    <citation type="submission" date="2019-04" db="EMBL/GenBank/DDBJ databases">
        <title>Shimia ponticola sp. nov., isolated from seawater.</title>
        <authorList>
            <person name="Kim Y.-O."/>
            <person name="Yoon J.-H."/>
        </authorList>
    </citation>
    <scope>NUCLEOTIDE SEQUENCE [LARGE SCALE GENOMIC DNA]</scope>
    <source>
        <strain evidence="6 7">MYP11</strain>
    </source>
</reference>
<dbReference type="SUPFAM" id="SSF102215">
    <property type="entry name" value="Creatininase"/>
    <property type="match status" value="1"/>
</dbReference>
<name>A0A4S4N5P8_9RHOB</name>
<keyword evidence="4" id="KW-0862">Zinc</keyword>
<proteinExistence type="inferred from homology"/>
<dbReference type="GO" id="GO:0046872">
    <property type="term" value="F:metal ion binding"/>
    <property type="evidence" value="ECO:0007669"/>
    <property type="project" value="UniProtKB-KW"/>
</dbReference>
<gene>
    <name evidence="6" type="ORF">E4Z66_18460</name>
</gene>
<dbReference type="RefSeq" id="WP_136464560.1">
    <property type="nucleotide sequence ID" value="NZ_SRKY01000006.1"/>
</dbReference>
<dbReference type="GO" id="GO:0016811">
    <property type="term" value="F:hydrolase activity, acting on carbon-nitrogen (but not peptide) bonds, in linear amides"/>
    <property type="evidence" value="ECO:0007669"/>
    <property type="project" value="TreeGrafter"/>
</dbReference>
<comment type="similarity">
    <text evidence="5">Belongs to the creatininase superfamily.</text>
</comment>
<evidence type="ECO:0000256" key="4">
    <source>
        <dbReference type="ARBA" id="ARBA00022833"/>
    </source>
</evidence>
<dbReference type="EMBL" id="SRKY01000006">
    <property type="protein sequence ID" value="THH34419.1"/>
    <property type="molecule type" value="Genomic_DNA"/>
</dbReference>
<evidence type="ECO:0000313" key="7">
    <source>
        <dbReference type="Proteomes" id="UP000306602"/>
    </source>
</evidence>
<dbReference type="Gene3D" id="3.40.50.10310">
    <property type="entry name" value="Creatininase"/>
    <property type="match status" value="1"/>
</dbReference>
<sequence>MSRYWIDYPATDLKIDPARTIAILPTAAVEQHGPHLPVGVDTMINEGLCNLLAERCPETLDIRLLPVQAVGKSNEHLWAPGTLTLTAETALRAWTEIGLSLARAGVRKMLIVNSHGGNMDINSILSRELRVRAGMYCVRMGWGAGGVPDGIFGPQEMAQGIHGGDNETSLMLHFRPDTVDMRKAKDFRWTHQQGEIPPVGTIAHGWIASDVNEDGVAGEAHLATAEKGRATAEHYVAHAIEVLEKIAAQDISRFAPVTDPFPAR</sequence>
<dbReference type="InterPro" id="IPR024087">
    <property type="entry name" value="Creatininase-like_sf"/>
</dbReference>
<keyword evidence="3" id="KW-0378">Hydrolase</keyword>
<protein>
    <submittedName>
        <fullName evidence="6">Creatininase family protein</fullName>
    </submittedName>
</protein>
<evidence type="ECO:0000313" key="6">
    <source>
        <dbReference type="EMBL" id="THH34419.1"/>
    </source>
</evidence>
<dbReference type="PANTHER" id="PTHR35005">
    <property type="entry name" value="3-DEHYDRO-SCYLLO-INOSOSE HYDROLASE"/>
    <property type="match status" value="1"/>
</dbReference>
<organism evidence="6 7">
    <name type="scientific">Aliishimia ponticola</name>
    <dbReference type="NCBI Taxonomy" id="2499833"/>
    <lineage>
        <taxon>Bacteria</taxon>
        <taxon>Pseudomonadati</taxon>
        <taxon>Pseudomonadota</taxon>
        <taxon>Alphaproteobacteria</taxon>
        <taxon>Rhodobacterales</taxon>
        <taxon>Paracoccaceae</taxon>
        <taxon>Aliishimia</taxon>
    </lineage>
</organism>
<dbReference type="GO" id="GO:0009231">
    <property type="term" value="P:riboflavin biosynthetic process"/>
    <property type="evidence" value="ECO:0007669"/>
    <property type="project" value="TreeGrafter"/>
</dbReference>
<evidence type="ECO:0000256" key="2">
    <source>
        <dbReference type="ARBA" id="ARBA00022723"/>
    </source>
</evidence>
<comment type="cofactor">
    <cofactor evidence="1">
        <name>Zn(2+)</name>
        <dbReference type="ChEBI" id="CHEBI:29105"/>
    </cofactor>
</comment>
<evidence type="ECO:0000256" key="3">
    <source>
        <dbReference type="ARBA" id="ARBA00022801"/>
    </source>
</evidence>
<comment type="caution">
    <text evidence="6">The sequence shown here is derived from an EMBL/GenBank/DDBJ whole genome shotgun (WGS) entry which is preliminary data.</text>
</comment>
<evidence type="ECO:0000256" key="1">
    <source>
        <dbReference type="ARBA" id="ARBA00001947"/>
    </source>
</evidence>
<dbReference type="AlphaFoldDB" id="A0A4S4N5P8"/>
<dbReference type="InterPro" id="IPR003785">
    <property type="entry name" value="Creatininase/forma_Hydrolase"/>
</dbReference>
<evidence type="ECO:0000256" key="5">
    <source>
        <dbReference type="ARBA" id="ARBA00024029"/>
    </source>
</evidence>
<accession>A0A4S4N5P8</accession>
<keyword evidence="7" id="KW-1185">Reference proteome</keyword>